<dbReference type="EMBL" id="PHHC01000079">
    <property type="protein sequence ID" value="PPE04029.1"/>
    <property type="molecule type" value="Genomic_DNA"/>
</dbReference>
<proteinExistence type="predicted"/>
<accession>A0A2S5R9M4</accession>
<comment type="caution">
    <text evidence="1">The sequence shown here is derived from an EMBL/GenBank/DDBJ whole genome shotgun (WGS) entry which is preliminary data.</text>
</comment>
<gene>
    <name evidence="2" type="ORF">HCUR_00189</name>
    <name evidence="1" type="ORF">HCUR_00564</name>
</gene>
<evidence type="ECO:0000313" key="2">
    <source>
        <dbReference type="EMBL" id="PPE05628.1"/>
    </source>
</evidence>
<dbReference type="Proteomes" id="UP000239425">
    <property type="component" value="Unassembled WGS sequence"/>
</dbReference>
<name>A0A2S5R9M4_9PROT</name>
<organism evidence="1 3">
    <name type="scientific">Holospora curviuscula</name>
    <dbReference type="NCBI Taxonomy" id="1082868"/>
    <lineage>
        <taxon>Bacteria</taxon>
        <taxon>Pseudomonadati</taxon>
        <taxon>Pseudomonadota</taxon>
        <taxon>Alphaproteobacteria</taxon>
        <taxon>Holosporales</taxon>
        <taxon>Holosporaceae</taxon>
        <taxon>Holospora</taxon>
    </lineage>
</organism>
<evidence type="ECO:0000313" key="3">
    <source>
        <dbReference type="Proteomes" id="UP000239425"/>
    </source>
</evidence>
<evidence type="ECO:0000313" key="1">
    <source>
        <dbReference type="EMBL" id="PPE04029.1"/>
    </source>
</evidence>
<keyword evidence="3" id="KW-1185">Reference proteome</keyword>
<dbReference type="EMBL" id="PHHC01000062">
    <property type="protein sequence ID" value="PPE05628.1"/>
    <property type="molecule type" value="Genomic_DNA"/>
</dbReference>
<reference evidence="1 3" key="1">
    <citation type="submission" date="2017-11" db="EMBL/GenBank/DDBJ databases">
        <title>Comparative genomic analysis of Holospora spp., intranuclear symbionts of paramecia.</title>
        <authorList>
            <person name="Garushyants S.K."/>
            <person name="Beliavskaya A."/>
            <person name="Malko D.B."/>
            <person name="Logacheva M.D."/>
            <person name="Rautian M.S."/>
            <person name="Gelfand M.S."/>
        </authorList>
    </citation>
    <scope>NUCLEOTIDE SEQUENCE [LARGE SCALE GENOMIC DNA]</scope>
    <source>
        <strain evidence="3">02AZ16</strain>
        <strain evidence="1">NRB217</strain>
    </source>
</reference>
<protein>
    <submittedName>
        <fullName evidence="1">Uncharacterized protein</fullName>
    </submittedName>
</protein>
<sequence length="50" mass="5557">MLAFVGNVLNKTIEISELQDGLHSPKDGSLNELWLGSISIQDCLKRTKLM</sequence>
<dbReference type="AlphaFoldDB" id="A0A2S5R9M4"/>
<dbReference type="RefSeq" id="WP_165780602.1">
    <property type="nucleotide sequence ID" value="NZ_PHHC01000079.1"/>
</dbReference>